<feature type="region of interest" description="Disordered" evidence="5">
    <location>
        <begin position="27"/>
        <end position="120"/>
    </location>
</feature>
<sequence length="846" mass="95919">MRCRITSLRTKPLDSWLILGQRGYRDSAGFDWSRKPHKPTHDKRRERPGNADHEPTDWILNSLRRPDKGKGHKPRHFEAKTHKKADSRTHHFPKGTFDWNKPRHPPPPKPRGTFNWDNPPRGAFIRPKPYVPPPEIKPEAVPRYFETHVRQWSENADLRGHLVDFGIPDGDLQPLLDAFVADVESGSLTTPNNFAKYELERFSQPLQMRQSLSILYSTIFYTWATEPCRRDMLVNKYKVNPSTLDQMTKLVEATDRRYVAEQFVETRRMQRKVIMHVGPTNSGKTHHALRALAAAPYGVYAGPLRLLAHEIWERLNLGHIVPKGVEDGTYKNDDAPYLKALPHFSTLSELGNPEYARLTNMITGEEQKIVSDEAKILSCTVEMLSFHRTYDVAVVDEIQMITDPQRGSGWTNAVLGLAAKEVHLCGEETAVPIVEALLKDTGDELIVKRYERLTPLKVEEESLGGDYSKVQKGDCIVVFNRKGIFAVKKKVEALTGLRCAVVYGRLPPEIRSEQASLFNDPDSGYDVLIGSDAIGMGLNLKIRRVIFDSVKKFSAGGESLLSISQVKQIAGRAGRFGLHEEPGGYATTLHEEDLPYLREAVGSPFIPLPFARITFDANTFSNLLSVLPPNSSTSTVILAHHYAGRLPPKVRYQDTDFELTSTFNFIDEFSDTLTARERVLHLNAPVTWRDPLTVAMVRTFLEQARDKMYVDLPAALKTTRFMDIMEGIEKEMKNESIPRSNLRDLSTLESFHKSLVLYIWMSFRAPILYPQFQLATELKARLERVLEWSLEGMSDASYIRKMNKQAEKGEEKVEKKTSKPHIPHYNTRLKAREGMAVETAAAAAAS</sequence>
<evidence type="ECO:0000313" key="8">
    <source>
        <dbReference type="Proteomes" id="UP000001861"/>
    </source>
</evidence>
<dbReference type="SMART" id="SM00490">
    <property type="entry name" value="HELICc"/>
    <property type="match status" value="1"/>
</dbReference>
<dbReference type="GO" id="GO:0000965">
    <property type="term" value="P:mitochondrial RNA 3'-end processing"/>
    <property type="evidence" value="ECO:0007669"/>
    <property type="project" value="TreeGrafter"/>
</dbReference>
<dbReference type="STRING" id="240176.A8PAM9"/>
<dbReference type="InterPro" id="IPR027417">
    <property type="entry name" value="P-loop_NTPase"/>
</dbReference>
<dbReference type="OMA" id="AMDWCLE"/>
<organism evidence="7 8">
    <name type="scientific">Coprinopsis cinerea (strain Okayama-7 / 130 / ATCC MYA-4618 / FGSC 9003)</name>
    <name type="common">Inky cap fungus</name>
    <name type="synonym">Hormographiella aspergillata</name>
    <dbReference type="NCBI Taxonomy" id="240176"/>
    <lineage>
        <taxon>Eukaryota</taxon>
        <taxon>Fungi</taxon>
        <taxon>Dikarya</taxon>
        <taxon>Basidiomycota</taxon>
        <taxon>Agaricomycotina</taxon>
        <taxon>Agaricomycetes</taxon>
        <taxon>Agaricomycetidae</taxon>
        <taxon>Agaricales</taxon>
        <taxon>Agaricineae</taxon>
        <taxon>Psathyrellaceae</taxon>
        <taxon>Coprinopsis</taxon>
    </lineage>
</organism>
<dbReference type="InterPro" id="IPR055206">
    <property type="entry name" value="DEXQc_SUV3"/>
</dbReference>
<accession>A8PAM9</accession>
<dbReference type="Pfam" id="PF22527">
    <property type="entry name" value="DEXQc_Suv3"/>
    <property type="match status" value="2"/>
</dbReference>
<evidence type="ECO:0000256" key="1">
    <source>
        <dbReference type="ARBA" id="ARBA00022741"/>
    </source>
</evidence>
<dbReference type="PANTHER" id="PTHR12131:SF1">
    <property type="entry name" value="ATP-DEPENDENT RNA HELICASE SUPV3L1, MITOCHONDRIAL-RELATED"/>
    <property type="match status" value="1"/>
</dbReference>
<dbReference type="KEGG" id="cci:CC1G_10400"/>
<dbReference type="Proteomes" id="UP000001861">
    <property type="component" value="Unassembled WGS sequence"/>
</dbReference>
<dbReference type="eggNOG" id="KOG0953">
    <property type="taxonomic scope" value="Eukaryota"/>
</dbReference>
<evidence type="ECO:0000256" key="2">
    <source>
        <dbReference type="ARBA" id="ARBA00022801"/>
    </source>
</evidence>
<dbReference type="GO" id="GO:0016787">
    <property type="term" value="F:hydrolase activity"/>
    <property type="evidence" value="ECO:0007669"/>
    <property type="project" value="UniProtKB-KW"/>
</dbReference>
<dbReference type="Pfam" id="PF12513">
    <property type="entry name" value="SUV3_C"/>
    <property type="match status" value="1"/>
</dbReference>
<dbReference type="GeneID" id="6016639"/>
<feature type="domain" description="Helicase C-terminal" evidence="6">
    <location>
        <begin position="462"/>
        <end position="627"/>
    </location>
</feature>
<dbReference type="AlphaFoldDB" id="A8PAM9"/>
<dbReference type="GO" id="GO:0004386">
    <property type="term" value="F:helicase activity"/>
    <property type="evidence" value="ECO:0007669"/>
    <property type="project" value="UniProtKB-KW"/>
</dbReference>
<dbReference type="PANTHER" id="PTHR12131">
    <property type="entry name" value="ATP-DEPENDENT RNA AND DNA HELICASE"/>
    <property type="match status" value="1"/>
</dbReference>
<dbReference type="InterPro" id="IPR022192">
    <property type="entry name" value="SUV3_C"/>
</dbReference>
<dbReference type="EMBL" id="AACS02000002">
    <property type="protein sequence ID" value="EAU81797.1"/>
    <property type="molecule type" value="Genomic_DNA"/>
</dbReference>
<keyword evidence="1" id="KW-0547">Nucleotide-binding</keyword>
<name>A8PAM9_COPC7</name>
<dbReference type="InParanoid" id="A8PAM9"/>
<dbReference type="GO" id="GO:0045025">
    <property type="term" value="C:mitochondrial degradosome"/>
    <property type="evidence" value="ECO:0007669"/>
    <property type="project" value="TreeGrafter"/>
</dbReference>
<dbReference type="GO" id="GO:0005524">
    <property type="term" value="F:ATP binding"/>
    <property type="evidence" value="ECO:0007669"/>
    <property type="project" value="UniProtKB-KW"/>
</dbReference>
<feature type="compositionally biased region" description="Basic and acidic residues" evidence="5">
    <location>
        <begin position="43"/>
        <end position="56"/>
    </location>
</feature>
<dbReference type="FunFam" id="3.40.50.300:FF:000957">
    <property type="entry name" value="ATP-dependent RNA helicase SUV3L, mitochondrial"/>
    <property type="match status" value="1"/>
</dbReference>
<dbReference type="FunCoup" id="A8PAM9">
    <property type="interactions" value="328"/>
</dbReference>
<keyword evidence="2" id="KW-0378">Hydrolase</keyword>
<evidence type="ECO:0000256" key="3">
    <source>
        <dbReference type="ARBA" id="ARBA00022806"/>
    </source>
</evidence>
<dbReference type="VEuPathDB" id="FungiDB:CC1G_10400"/>
<dbReference type="Pfam" id="PF00271">
    <property type="entry name" value="Helicase_C"/>
    <property type="match status" value="1"/>
</dbReference>
<dbReference type="CDD" id="cd18805">
    <property type="entry name" value="SF2_C_suv3"/>
    <property type="match status" value="1"/>
</dbReference>
<evidence type="ECO:0000256" key="4">
    <source>
        <dbReference type="ARBA" id="ARBA00022840"/>
    </source>
</evidence>
<protein>
    <submittedName>
        <fullName evidence="7">ATP-dependent RNA helicase suv3</fullName>
    </submittedName>
</protein>
<dbReference type="OrthoDB" id="6692397at2759"/>
<reference evidence="7 8" key="1">
    <citation type="journal article" date="2010" name="Proc. Natl. Acad. Sci. U.S.A.">
        <title>Insights into evolution of multicellular fungi from the assembled chromosomes of the mushroom Coprinopsis cinerea (Coprinus cinereus).</title>
        <authorList>
            <person name="Stajich J.E."/>
            <person name="Wilke S.K."/>
            <person name="Ahren D."/>
            <person name="Au C.H."/>
            <person name="Birren B.W."/>
            <person name="Borodovsky M."/>
            <person name="Burns C."/>
            <person name="Canback B."/>
            <person name="Casselton L.A."/>
            <person name="Cheng C.K."/>
            <person name="Deng J."/>
            <person name="Dietrich F.S."/>
            <person name="Fargo D.C."/>
            <person name="Farman M.L."/>
            <person name="Gathman A.C."/>
            <person name="Goldberg J."/>
            <person name="Guigo R."/>
            <person name="Hoegger P.J."/>
            <person name="Hooker J.B."/>
            <person name="Huggins A."/>
            <person name="James T.Y."/>
            <person name="Kamada T."/>
            <person name="Kilaru S."/>
            <person name="Kodira C."/>
            <person name="Kues U."/>
            <person name="Kupfer D."/>
            <person name="Kwan H.S."/>
            <person name="Lomsadze A."/>
            <person name="Li W."/>
            <person name="Lilly W.W."/>
            <person name="Ma L.J."/>
            <person name="Mackey A.J."/>
            <person name="Manning G."/>
            <person name="Martin F."/>
            <person name="Muraguchi H."/>
            <person name="Natvig D.O."/>
            <person name="Palmerini H."/>
            <person name="Ramesh M.A."/>
            <person name="Rehmeyer C.J."/>
            <person name="Roe B.A."/>
            <person name="Shenoy N."/>
            <person name="Stanke M."/>
            <person name="Ter-Hovhannisyan V."/>
            <person name="Tunlid A."/>
            <person name="Velagapudi R."/>
            <person name="Vision T.J."/>
            <person name="Zeng Q."/>
            <person name="Zolan M.E."/>
            <person name="Pukkila P.J."/>
        </authorList>
    </citation>
    <scope>NUCLEOTIDE SEQUENCE [LARGE SCALE GENOMIC DNA]</scope>
    <source>
        <strain evidence="8">Okayama-7 / 130 / ATCC MYA-4618 / FGSC 9003</strain>
    </source>
</reference>
<comment type="caution">
    <text evidence="7">The sequence shown here is derived from an EMBL/GenBank/DDBJ whole genome shotgun (WGS) entry which is preliminary data.</text>
</comment>
<dbReference type="InterPro" id="IPR050699">
    <property type="entry name" value="RNA-DNA_Helicase"/>
</dbReference>
<dbReference type="SUPFAM" id="SSF52540">
    <property type="entry name" value="P-loop containing nucleoside triphosphate hydrolases"/>
    <property type="match status" value="1"/>
</dbReference>
<dbReference type="PROSITE" id="PS51194">
    <property type="entry name" value="HELICASE_CTER"/>
    <property type="match status" value="1"/>
</dbReference>
<evidence type="ECO:0000313" key="7">
    <source>
        <dbReference type="EMBL" id="EAU81797.1"/>
    </source>
</evidence>
<dbReference type="Gene3D" id="3.40.50.300">
    <property type="entry name" value="P-loop containing nucleotide triphosphate hydrolases"/>
    <property type="match status" value="2"/>
</dbReference>
<evidence type="ECO:0000256" key="5">
    <source>
        <dbReference type="SAM" id="MobiDB-lite"/>
    </source>
</evidence>
<keyword evidence="4" id="KW-0067">ATP-binding</keyword>
<dbReference type="Gene3D" id="1.20.58.1080">
    <property type="match status" value="1"/>
</dbReference>
<dbReference type="RefSeq" id="XP_001840016.1">
    <property type="nucleotide sequence ID" value="XM_001839964.2"/>
</dbReference>
<dbReference type="InterPro" id="IPR001650">
    <property type="entry name" value="Helicase_C-like"/>
</dbReference>
<evidence type="ECO:0000259" key="6">
    <source>
        <dbReference type="PROSITE" id="PS51194"/>
    </source>
</evidence>
<keyword evidence="3 7" id="KW-0347">Helicase</keyword>
<keyword evidence="8" id="KW-1185">Reference proteome</keyword>
<feature type="compositionally biased region" description="Basic and acidic residues" evidence="5">
    <location>
        <begin position="76"/>
        <end position="89"/>
    </location>
</feature>
<proteinExistence type="predicted"/>
<gene>
    <name evidence="7" type="ORF">CC1G_10400</name>
</gene>